<dbReference type="Pfam" id="PF00089">
    <property type="entry name" value="Trypsin"/>
    <property type="match status" value="1"/>
</dbReference>
<organism evidence="4 5">
    <name type="scientific">Monilinia fructigena</name>
    <dbReference type="NCBI Taxonomy" id="38457"/>
    <lineage>
        <taxon>Eukaryota</taxon>
        <taxon>Fungi</taxon>
        <taxon>Dikarya</taxon>
        <taxon>Ascomycota</taxon>
        <taxon>Pezizomycotina</taxon>
        <taxon>Leotiomycetes</taxon>
        <taxon>Helotiales</taxon>
        <taxon>Sclerotiniaceae</taxon>
        <taxon>Monilinia</taxon>
    </lineage>
</organism>
<keyword evidence="2" id="KW-0732">Signal</keyword>
<dbReference type="InterPro" id="IPR043504">
    <property type="entry name" value="Peptidase_S1_PA_chymotrypsin"/>
</dbReference>
<dbReference type="Proteomes" id="UP000249056">
    <property type="component" value="Unassembled WGS sequence"/>
</dbReference>
<dbReference type="InterPro" id="IPR018114">
    <property type="entry name" value="TRYPSIN_HIS"/>
</dbReference>
<comment type="caution">
    <text evidence="4">The sequence shown here is derived from an EMBL/GenBank/DDBJ whole genome shotgun (WGS) entry which is preliminary data.</text>
</comment>
<dbReference type="Gene3D" id="2.40.10.10">
    <property type="entry name" value="Trypsin-like serine proteases"/>
    <property type="match status" value="1"/>
</dbReference>
<keyword evidence="1" id="KW-1015">Disulfide bond</keyword>
<dbReference type="PANTHER" id="PTHR24276:SF98">
    <property type="entry name" value="FI18310P1-RELATED"/>
    <property type="match status" value="1"/>
</dbReference>
<evidence type="ECO:0000256" key="1">
    <source>
        <dbReference type="ARBA" id="ARBA00023157"/>
    </source>
</evidence>
<dbReference type="EMBL" id="QKRW01000011">
    <property type="protein sequence ID" value="RAL65258.1"/>
    <property type="molecule type" value="Genomic_DNA"/>
</dbReference>
<dbReference type="PANTHER" id="PTHR24276">
    <property type="entry name" value="POLYSERASE-RELATED"/>
    <property type="match status" value="1"/>
</dbReference>
<proteinExistence type="predicted"/>
<dbReference type="SMART" id="SM00020">
    <property type="entry name" value="Tryp_SPc"/>
    <property type="match status" value="1"/>
</dbReference>
<gene>
    <name evidence="4" type="ORF">DID88_001364</name>
</gene>
<accession>A0A395IZL7</accession>
<dbReference type="GO" id="GO:0006508">
    <property type="term" value="P:proteolysis"/>
    <property type="evidence" value="ECO:0007669"/>
    <property type="project" value="InterPro"/>
</dbReference>
<feature type="signal peptide" evidence="2">
    <location>
        <begin position="1"/>
        <end position="19"/>
    </location>
</feature>
<evidence type="ECO:0000259" key="3">
    <source>
        <dbReference type="PROSITE" id="PS50240"/>
    </source>
</evidence>
<evidence type="ECO:0000313" key="4">
    <source>
        <dbReference type="EMBL" id="RAL65258.1"/>
    </source>
</evidence>
<dbReference type="GO" id="GO:0004252">
    <property type="term" value="F:serine-type endopeptidase activity"/>
    <property type="evidence" value="ECO:0007669"/>
    <property type="project" value="InterPro"/>
</dbReference>
<feature type="domain" description="Peptidase S1" evidence="3">
    <location>
        <begin position="39"/>
        <end position="152"/>
    </location>
</feature>
<dbReference type="InterPro" id="IPR050430">
    <property type="entry name" value="Peptidase_S1"/>
</dbReference>
<evidence type="ECO:0000256" key="2">
    <source>
        <dbReference type="SAM" id="SignalP"/>
    </source>
</evidence>
<feature type="chain" id="PRO_5017338019" description="Peptidase S1 domain-containing protein" evidence="2">
    <location>
        <begin position="20"/>
        <end position="152"/>
    </location>
</feature>
<dbReference type="InterPro" id="IPR009003">
    <property type="entry name" value="Peptidase_S1_PA"/>
</dbReference>
<dbReference type="OrthoDB" id="6380398at2759"/>
<dbReference type="InterPro" id="IPR001254">
    <property type="entry name" value="Trypsin_dom"/>
</dbReference>
<dbReference type="PROSITE" id="PS50240">
    <property type="entry name" value="TRYPSIN_DOM"/>
    <property type="match status" value="1"/>
</dbReference>
<dbReference type="SUPFAM" id="SSF50494">
    <property type="entry name" value="Trypsin-like serine proteases"/>
    <property type="match status" value="1"/>
</dbReference>
<dbReference type="PROSITE" id="PS00134">
    <property type="entry name" value="TRYPSIN_HIS"/>
    <property type="match status" value="1"/>
</dbReference>
<evidence type="ECO:0000313" key="5">
    <source>
        <dbReference type="Proteomes" id="UP000249056"/>
    </source>
</evidence>
<protein>
    <recommendedName>
        <fullName evidence="3">Peptidase S1 domain-containing protein</fullName>
    </recommendedName>
</protein>
<dbReference type="AlphaFoldDB" id="A0A395IZL7"/>
<reference evidence="4 5" key="1">
    <citation type="submission" date="2018-06" db="EMBL/GenBank/DDBJ databases">
        <title>Genome Sequence of the Brown Rot Fungal Pathogen Monilinia fructigena.</title>
        <authorList>
            <person name="Landi L."/>
            <person name="De Miccolis Angelini R.M."/>
            <person name="Pollastro S."/>
            <person name="Abate D."/>
            <person name="Faretra F."/>
            <person name="Romanazzi G."/>
        </authorList>
    </citation>
    <scope>NUCLEOTIDE SEQUENCE [LARGE SCALE GENOMIC DNA]</scope>
    <source>
        <strain evidence="4 5">Mfrg269</strain>
    </source>
</reference>
<keyword evidence="5" id="KW-1185">Reference proteome</keyword>
<name>A0A395IZL7_9HELO</name>
<sequence length="152" mass="15886">MAPLLNLALALVMPVLSMAAALPTDLVDRASTQVATPGIVGGTTASLGEFPYIVSLSYSGSHFCGGVLLNAYTVLTAAHCSVSYSASSVKVRAGTLFDHRLRNFANPRFDIPLLVLRPQWQAGGLTSESGSTLPSALRKVSVPVISRAFLPS</sequence>